<evidence type="ECO:0000256" key="13">
    <source>
        <dbReference type="ARBA" id="ARBA00023211"/>
    </source>
</evidence>
<dbReference type="OrthoDB" id="9803420at2"/>
<dbReference type="InterPro" id="IPR001352">
    <property type="entry name" value="RNase_HII/HIII"/>
</dbReference>
<dbReference type="Proteomes" id="UP000029672">
    <property type="component" value="Chromosome"/>
</dbReference>
<keyword evidence="19" id="KW-1185">Reference proteome</keyword>
<comment type="cofactor">
    <cofactor evidence="14 15">
        <name>Mn(2+)</name>
        <dbReference type="ChEBI" id="CHEBI:29035"/>
    </cofactor>
    <cofactor evidence="14 15">
        <name>Mg(2+)</name>
        <dbReference type="ChEBI" id="CHEBI:18420"/>
    </cofactor>
    <text evidence="14 15">Manganese or magnesium. Binds 1 divalent metal ion per monomer in the absence of substrate. May bind a second metal ion after substrate binding.</text>
</comment>
<dbReference type="PANTHER" id="PTHR10954">
    <property type="entry name" value="RIBONUCLEASE H2 SUBUNIT A"/>
    <property type="match status" value="1"/>
</dbReference>
<evidence type="ECO:0000256" key="2">
    <source>
        <dbReference type="ARBA" id="ARBA00001946"/>
    </source>
</evidence>
<dbReference type="PANTHER" id="PTHR10954:SF18">
    <property type="entry name" value="RIBONUCLEASE HII"/>
    <property type="match status" value="1"/>
</dbReference>
<feature type="binding site" evidence="14 15">
    <location>
        <position position="8"/>
    </location>
    <ligand>
        <name>a divalent metal cation</name>
        <dbReference type="ChEBI" id="CHEBI:60240"/>
    </ligand>
</feature>
<evidence type="ECO:0000256" key="6">
    <source>
        <dbReference type="ARBA" id="ARBA00012180"/>
    </source>
</evidence>
<feature type="domain" description="RNase H type-2" evidence="17">
    <location>
        <begin position="1"/>
        <end position="188"/>
    </location>
</feature>
<evidence type="ECO:0000256" key="5">
    <source>
        <dbReference type="ARBA" id="ARBA00007383"/>
    </source>
</evidence>
<dbReference type="AlphaFoldDB" id="A0A097ENB7"/>
<feature type="binding site" evidence="14 15">
    <location>
        <position position="99"/>
    </location>
    <ligand>
        <name>a divalent metal cation</name>
        <dbReference type="ChEBI" id="CHEBI:60240"/>
    </ligand>
</feature>
<dbReference type="STRING" id="1547445.LO80_03085"/>
<dbReference type="GO" id="GO:0004523">
    <property type="term" value="F:RNA-DNA hybrid ribonuclease activity"/>
    <property type="evidence" value="ECO:0007669"/>
    <property type="project" value="UniProtKB-UniRule"/>
</dbReference>
<sequence>MIILGVDEAGRGPLSGPVVAAGVILDQNNIIEGLNDSKKLSDKKREALYREIIAKAKAYSIVEISPQEIDELNILQATLKAMKQVADNLQKQFDKVLVDGNKLPNWNYNSEAIVKGDSKIVEISAASILAKVHRDRICLEHDKLYPKYGFAKHKGYPTKDHLENIKKYGVLEIHRKSYKPVKSIFEQN</sequence>
<evidence type="ECO:0000313" key="18">
    <source>
        <dbReference type="EMBL" id="AIT09058.1"/>
    </source>
</evidence>
<dbReference type="RefSeq" id="WP_040008448.1">
    <property type="nucleotide sequence ID" value="NZ_CP009574.1"/>
</dbReference>
<keyword evidence="13 14" id="KW-0464">Manganese</keyword>
<dbReference type="KEGG" id="frf:LO80_03085"/>
<keyword evidence="10 14" id="KW-0479">Metal-binding</keyword>
<evidence type="ECO:0000313" key="19">
    <source>
        <dbReference type="Proteomes" id="UP000029672"/>
    </source>
</evidence>
<evidence type="ECO:0000256" key="11">
    <source>
        <dbReference type="ARBA" id="ARBA00022759"/>
    </source>
</evidence>
<evidence type="ECO:0000256" key="14">
    <source>
        <dbReference type="HAMAP-Rule" id="MF_00052"/>
    </source>
</evidence>
<dbReference type="PROSITE" id="PS51975">
    <property type="entry name" value="RNASE_H_2"/>
    <property type="match status" value="1"/>
</dbReference>
<name>A0A097ENB7_9GAMM</name>
<dbReference type="NCBIfam" id="NF000595">
    <property type="entry name" value="PRK00015.1-3"/>
    <property type="match status" value="1"/>
</dbReference>
<dbReference type="GO" id="GO:0032299">
    <property type="term" value="C:ribonuclease H2 complex"/>
    <property type="evidence" value="ECO:0007669"/>
    <property type="project" value="TreeGrafter"/>
</dbReference>
<gene>
    <name evidence="14" type="primary">rnhB</name>
    <name evidence="18" type="ORF">LO80_03085</name>
</gene>
<evidence type="ECO:0000256" key="4">
    <source>
        <dbReference type="ARBA" id="ARBA00004496"/>
    </source>
</evidence>
<evidence type="ECO:0000256" key="15">
    <source>
        <dbReference type="PROSITE-ProRule" id="PRU01319"/>
    </source>
</evidence>
<dbReference type="CDD" id="cd07182">
    <property type="entry name" value="RNase_HII_bacteria_HII_like"/>
    <property type="match status" value="1"/>
</dbReference>
<evidence type="ECO:0000259" key="17">
    <source>
        <dbReference type="PROSITE" id="PS51975"/>
    </source>
</evidence>
<evidence type="ECO:0000256" key="9">
    <source>
        <dbReference type="ARBA" id="ARBA00022722"/>
    </source>
</evidence>
<reference evidence="18 19" key="1">
    <citation type="submission" date="2014-10" db="EMBL/GenBank/DDBJ databases">
        <title>Whole genome sequence of Francisella endociliophora strain FSC1006, isolated from a laboratory culture of the marine ciliate Euplotes raikovi.</title>
        <authorList>
            <person name="Granberg M."/>
            <person name="Backman S."/>
            <person name="Lundmark E."/>
            <person name="Nilsson E."/>
            <person name="Karlsson E."/>
            <person name="Thelaus J."/>
            <person name="Ohrman C."/>
            <person name="Larkeryd A."/>
            <person name="Stenberg P."/>
        </authorList>
    </citation>
    <scope>NUCLEOTIDE SEQUENCE [LARGE SCALE GENOMIC DNA]</scope>
    <source>
        <strain evidence="18 19">FSC1006</strain>
    </source>
</reference>
<dbReference type="GO" id="GO:0006298">
    <property type="term" value="P:mismatch repair"/>
    <property type="evidence" value="ECO:0007669"/>
    <property type="project" value="TreeGrafter"/>
</dbReference>
<evidence type="ECO:0000256" key="1">
    <source>
        <dbReference type="ARBA" id="ARBA00000077"/>
    </source>
</evidence>
<dbReference type="SUPFAM" id="SSF53098">
    <property type="entry name" value="Ribonuclease H-like"/>
    <property type="match status" value="1"/>
</dbReference>
<dbReference type="InterPro" id="IPR012337">
    <property type="entry name" value="RNaseH-like_sf"/>
</dbReference>
<proteinExistence type="inferred from homology"/>
<dbReference type="NCBIfam" id="NF000596">
    <property type="entry name" value="PRK00015.1-4"/>
    <property type="match status" value="1"/>
</dbReference>
<feature type="binding site" evidence="14 15">
    <location>
        <position position="7"/>
    </location>
    <ligand>
        <name>a divalent metal cation</name>
        <dbReference type="ChEBI" id="CHEBI:60240"/>
    </ligand>
</feature>
<evidence type="ECO:0000256" key="12">
    <source>
        <dbReference type="ARBA" id="ARBA00022801"/>
    </source>
</evidence>
<dbReference type="FunFam" id="3.30.420.10:FF:000006">
    <property type="entry name" value="Ribonuclease HII"/>
    <property type="match status" value="1"/>
</dbReference>
<dbReference type="HAMAP" id="MF_00052_B">
    <property type="entry name" value="RNase_HII_B"/>
    <property type="match status" value="1"/>
</dbReference>
<dbReference type="Gene3D" id="3.30.420.10">
    <property type="entry name" value="Ribonuclease H-like superfamily/Ribonuclease H"/>
    <property type="match status" value="1"/>
</dbReference>
<evidence type="ECO:0000256" key="3">
    <source>
        <dbReference type="ARBA" id="ARBA00004065"/>
    </source>
</evidence>
<dbReference type="InterPro" id="IPR024567">
    <property type="entry name" value="RNase_HII/HIII_dom"/>
</dbReference>
<evidence type="ECO:0000256" key="8">
    <source>
        <dbReference type="ARBA" id="ARBA00022490"/>
    </source>
</evidence>
<dbReference type="eggNOG" id="COG0164">
    <property type="taxonomic scope" value="Bacteria"/>
</dbReference>
<evidence type="ECO:0000256" key="10">
    <source>
        <dbReference type="ARBA" id="ARBA00022723"/>
    </source>
</evidence>
<comment type="subcellular location">
    <subcellularLocation>
        <location evidence="4 14">Cytoplasm</location>
    </subcellularLocation>
</comment>
<dbReference type="Pfam" id="PF01351">
    <property type="entry name" value="RNase_HII"/>
    <property type="match status" value="1"/>
</dbReference>
<protein>
    <recommendedName>
        <fullName evidence="7 14">Ribonuclease HII</fullName>
        <shortName evidence="14">RNase HII</shortName>
        <ecNumber evidence="6 14">3.1.26.4</ecNumber>
    </recommendedName>
</protein>
<dbReference type="NCBIfam" id="NF000594">
    <property type="entry name" value="PRK00015.1-1"/>
    <property type="match status" value="1"/>
</dbReference>
<keyword evidence="9 14" id="KW-0540">Nuclease</keyword>
<keyword evidence="8 14" id="KW-0963">Cytoplasm</keyword>
<dbReference type="GO" id="GO:0030145">
    <property type="term" value="F:manganese ion binding"/>
    <property type="evidence" value="ECO:0007669"/>
    <property type="project" value="UniProtKB-UniRule"/>
</dbReference>
<dbReference type="HOGENOM" id="CLU_036532_3_2_6"/>
<evidence type="ECO:0000256" key="7">
    <source>
        <dbReference type="ARBA" id="ARBA00019179"/>
    </source>
</evidence>
<dbReference type="InterPro" id="IPR022898">
    <property type="entry name" value="RNase_HII"/>
</dbReference>
<organism evidence="18 19">
    <name type="scientific">Candidatus Francisella endociliophora</name>
    <dbReference type="NCBI Taxonomy" id="653937"/>
    <lineage>
        <taxon>Bacteria</taxon>
        <taxon>Pseudomonadati</taxon>
        <taxon>Pseudomonadota</taxon>
        <taxon>Gammaproteobacteria</taxon>
        <taxon>Thiotrichales</taxon>
        <taxon>Francisellaceae</taxon>
        <taxon>Francisella</taxon>
    </lineage>
</organism>
<comment type="cofactor">
    <cofactor evidence="2">
        <name>Mg(2+)</name>
        <dbReference type="ChEBI" id="CHEBI:18420"/>
    </cofactor>
</comment>
<dbReference type="GO" id="GO:0005737">
    <property type="term" value="C:cytoplasm"/>
    <property type="evidence" value="ECO:0007669"/>
    <property type="project" value="UniProtKB-SubCell"/>
</dbReference>
<dbReference type="InterPro" id="IPR036397">
    <property type="entry name" value="RNaseH_sf"/>
</dbReference>
<dbReference type="EMBL" id="CP009574">
    <property type="protein sequence ID" value="AIT09058.1"/>
    <property type="molecule type" value="Genomic_DNA"/>
</dbReference>
<dbReference type="GO" id="GO:0043137">
    <property type="term" value="P:DNA replication, removal of RNA primer"/>
    <property type="evidence" value="ECO:0007669"/>
    <property type="project" value="TreeGrafter"/>
</dbReference>
<dbReference type="EC" id="3.1.26.4" evidence="6 14"/>
<evidence type="ECO:0000256" key="16">
    <source>
        <dbReference type="RuleBase" id="RU003515"/>
    </source>
</evidence>
<accession>A0A097ENB7</accession>
<dbReference type="GO" id="GO:0003723">
    <property type="term" value="F:RNA binding"/>
    <property type="evidence" value="ECO:0007669"/>
    <property type="project" value="UniProtKB-UniRule"/>
</dbReference>
<comment type="similarity">
    <text evidence="5 14 16">Belongs to the RNase HII family.</text>
</comment>
<comment type="function">
    <text evidence="3 14 16">Endonuclease that specifically degrades the RNA of RNA-DNA hybrids.</text>
</comment>
<keyword evidence="11 14" id="KW-0255">Endonuclease</keyword>
<keyword evidence="12 14" id="KW-0378">Hydrolase</keyword>
<comment type="catalytic activity">
    <reaction evidence="1 14 15 16">
        <text>Endonucleolytic cleavage to 5'-phosphomonoester.</text>
        <dbReference type="EC" id="3.1.26.4"/>
    </reaction>
</comment>